<evidence type="ECO:0000313" key="3">
    <source>
        <dbReference type="Proteomes" id="UP000501690"/>
    </source>
</evidence>
<accession>A0A4D6L0T6</accession>
<gene>
    <name evidence="2" type="ORF">DEO72_LG2g2444</name>
</gene>
<reference evidence="2 3" key="1">
    <citation type="submission" date="2019-04" db="EMBL/GenBank/DDBJ databases">
        <title>An improved genome assembly and genetic linkage map for asparagus bean, Vigna unguiculata ssp. sesquipedialis.</title>
        <authorList>
            <person name="Xia Q."/>
            <person name="Zhang R."/>
            <person name="Dong Y."/>
        </authorList>
    </citation>
    <scope>NUCLEOTIDE SEQUENCE [LARGE SCALE GENOMIC DNA]</scope>
    <source>
        <tissue evidence="2">Leaf</tissue>
    </source>
</reference>
<name>A0A4D6L0T6_VIGUN</name>
<keyword evidence="3" id="KW-1185">Reference proteome</keyword>
<evidence type="ECO:0000256" key="1">
    <source>
        <dbReference type="SAM" id="MobiDB-lite"/>
    </source>
</evidence>
<protein>
    <submittedName>
        <fullName evidence="2">Uncharacterized protein</fullName>
    </submittedName>
</protein>
<dbReference type="Proteomes" id="UP000501690">
    <property type="component" value="Linkage Group LG2"/>
</dbReference>
<sequence length="114" mass="12481">MQIFVHAPQKTHATKKTKPPRTTSPLDIRQHTADRNSSTCTTSSYQHHVSSSHIHWSHEPRRNSAGGAPSSQLQPAARPATTDQTLKGPPLQQIAPPTTQNGRSAQHLHAEETT</sequence>
<dbReference type="EMBL" id="CP039346">
    <property type="protein sequence ID" value="QCD82111.1"/>
    <property type="molecule type" value="Genomic_DNA"/>
</dbReference>
<feature type="region of interest" description="Disordered" evidence="1">
    <location>
        <begin position="1"/>
        <end position="114"/>
    </location>
</feature>
<organism evidence="2 3">
    <name type="scientific">Vigna unguiculata</name>
    <name type="common">Cowpea</name>
    <dbReference type="NCBI Taxonomy" id="3917"/>
    <lineage>
        <taxon>Eukaryota</taxon>
        <taxon>Viridiplantae</taxon>
        <taxon>Streptophyta</taxon>
        <taxon>Embryophyta</taxon>
        <taxon>Tracheophyta</taxon>
        <taxon>Spermatophyta</taxon>
        <taxon>Magnoliopsida</taxon>
        <taxon>eudicotyledons</taxon>
        <taxon>Gunneridae</taxon>
        <taxon>Pentapetalae</taxon>
        <taxon>rosids</taxon>
        <taxon>fabids</taxon>
        <taxon>Fabales</taxon>
        <taxon>Fabaceae</taxon>
        <taxon>Papilionoideae</taxon>
        <taxon>50 kb inversion clade</taxon>
        <taxon>NPAAA clade</taxon>
        <taxon>indigoferoid/millettioid clade</taxon>
        <taxon>Phaseoleae</taxon>
        <taxon>Vigna</taxon>
    </lineage>
</organism>
<feature type="compositionally biased region" description="Polar residues" evidence="1">
    <location>
        <begin position="35"/>
        <end position="46"/>
    </location>
</feature>
<feature type="compositionally biased region" description="Polar residues" evidence="1">
    <location>
        <begin position="95"/>
        <end position="104"/>
    </location>
</feature>
<evidence type="ECO:0000313" key="2">
    <source>
        <dbReference type="EMBL" id="QCD82111.1"/>
    </source>
</evidence>
<dbReference type="AlphaFoldDB" id="A0A4D6L0T6"/>
<proteinExistence type="predicted"/>